<comment type="subcellular location">
    <subcellularLocation>
        <location evidence="10 13">Cytoplasm</location>
    </subcellularLocation>
</comment>
<dbReference type="InterPro" id="IPR011076">
    <property type="entry name" value="Malate_synth_sf"/>
</dbReference>
<dbReference type="Gene3D" id="3.20.20.360">
    <property type="entry name" value="Malate synthase, domain 3"/>
    <property type="match status" value="2"/>
</dbReference>
<evidence type="ECO:0000256" key="12">
    <source>
        <dbReference type="PIRSR" id="PIRSR601465-50"/>
    </source>
</evidence>
<feature type="domain" description="Malate synthase N-terminal" evidence="16">
    <location>
        <begin position="17"/>
        <end position="76"/>
    </location>
</feature>
<comment type="similarity">
    <text evidence="10 13">Belongs to the malate synthase family. GlcB subfamily.</text>
</comment>
<evidence type="ECO:0000256" key="5">
    <source>
        <dbReference type="ARBA" id="ARBA00022679"/>
    </source>
</evidence>
<dbReference type="PANTHER" id="PTHR42739">
    <property type="entry name" value="MALATE SYNTHASE G"/>
    <property type="match status" value="1"/>
</dbReference>
<evidence type="ECO:0000256" key="3">
    <source>
        <dbReference type="ARBA" id="ARBA00022490"/>
    </source>
</evidence>
<feature type="binding site" evidence="10">
    <location>
        <position position="435"/>
    </location>
    <ligand>
        <name>Mg(2+)</name>
        <dbReference type="ChEBI" id="CHEBI:18420"/>
    </ligand>
</feature>
<feature type="binding site" evidence="10">
    <location>
        <position position="463"/>
    </location>
    <ligand>
        <name>Mg(2+)</name>
        <dbReference type="ChEBI" id="CHEBI:18420"/>
    </ligand>
</feature>
<feature type="region of interest" description="Disordered" evidence="14">
    <location>
        <begin position="307"/>
        <end position="326"/>
    </location>
</feature>
<keyword evidence="19" id="KW-0012">Acyltransferase</keyword>
<feature type="binding site" evidence="10">
    <location>
        <position position="313"/>
    </location>
    <ligand>
        <name>acetyl-CoA</name>
        <dbReference type="ChEBI" id="CHEBI:57288"/>
    </ligand>
</feature>
<feature type="domain" description="Malate synthase G alpha-beta insertion" evidence="17">
    <location>
        <begin position="160"/>
        <end position="235"/>
    </location>
</feature>
<dbReference type="InterPro" id="IPR044856">
    <property type="entry name" value="Malate_synth_C_sf"/>
</dbReference>
<dbReference type="HAMAP" id="MF_00641">
    <property type="entry name" value="Malate_synth_G"/>
    <property type="match status" value="1"/>
</dbReference>
<feature type="binding site" evidence="10">
    <location>
        <position position="435"/>
    </location>
    <ligand>
        <name>glyoxylate</name>
        <dbReference type="ChEBI" id="CHEBI:36655"/>
    </ligand>
</feature>
<evidence type="ECO:0000256" key="11">
    <source>
        <dbReference type="NCBIfam" id="TIGR01345"/>
    </source>
</evidence>
<sequence length="731" mass="78967">MTARTSHHGLQVDAALARFIDEEVLPGTGVEPAVFWKGFDAIVQELAPRNAALLAERDRLQQELDTWHQANPGPVRDLPAYRSFLERIAYLVPQPAGVRATTENVDAELAQQAGPQLVVPILNARYALNAANARWGSLYDALYGTDAIPEAGGADRGPGYNEVRGAKVIAYARQVLDQAAPLAEGSHADSTGYAIDGGRLVVALGGGKRAGLKDPGAFVGYQGDATAPSAILLRHHGLHLEIRIDRQHPIGATDPAGVSDLVLEAALSTILDLEDSIAAVDAQDKLLAYRNWLGILKGTLTEQVSKGGRSFTRGLNPDRRYTTPDGRGALSLPGRSLLFLRNVGHLMTNPAILWGEGREIPEGIMDAVVTTAIALHDLQGHGANGIRNSRTGSVYIVKPKMHGPREVAFASELFGRVEQLLGLAPNTVKLGIMDEERRTSVNLAACIAEAAARVAFINTGFLDRTGDEMHTAMLAGPMLRKGDMKSSAWIQAYERNNVLVGLSCGLRGRAQIGKGMWAMPDLMAAMLEQKVAHPKAGANTAWVPSPTAATLHALHYHQVDVFGVQRELEKTSAESARDELLAGLLQVPVVADPKWSAEERQQELDNNVQGILGYVVRWIDQGVGCSKVPDIHNVGLMEDRATLRISSQHIANWLLHGVVSPEQVHETFRRMAAVVDAQNAGDPAYQPMAGRWDSSYAYRAALDLVFKGREQPAGYTEPLLHAWRLKCKAGS</sequence>
<dbReference type="Gene3D" id="1.20.1220.12">
    <property type="entry name" value="Malate synthase, domain III"/>
    <property type="match status" value="1"/>
</dbReference>
<keyword evidence="6 10" id="KW-0479">Metal-binding</keyword>
<dbReference type="GO" id="GO:0009436">
    <property type="term" value="P:glyoxylate catabolic process"/>
    <property type="evidence" value="ECO:0007669"/>
    <property type="project" value="TreeGrafter"/>
</dbReference>
<evidence type="ECO:0000259" key="18">
    <source>
        <dbReference type="Pfam" id="PF20659"/>
    </source>
</evidence>
<feature type="active site" description="Proton acceptor" evidence="10 12">
    <location>
        <position position="341"/>
    </location>
</feature>
<dbReference type="InterPro" id="IPR001465">
    <property type="entry name" value="Malate_synthase_TIM"/>
</dbReference>
<dbReference type="Pfam" id="PF20659">
    <property type="entry name" value="MS_C"/>
    <property type="match status" value="1"/>
</dbReference>
<feature type="binding site" evidence="10">
    <location>
        <begin position="125"/>
        <end position="126"/>
    </location>
    <ligand>
        <name>acetyl-CoA</name>
        <dbReference type="ChEBI" id="CHEBI:57288"/>
    </ligand>
</feature>
<evidence type="ECO:0000256" key="10">
    <source>
        <dbReference type="HAMAP-Rule" id="MF_00641"/>
    </source>
</evidence>
<dbReference type="GO" id="GO:0004474">
    <property type="term" value="F:malate synthase activity"/>
    <property type="evidence" value="ECO:0007669"/>
    <property type="project" value="UniProtKB-UniRule"/>
</dbReference>
<dbReference type="GO" id="GO:0006097">
    <property type="term" value="P:glyoxylate cycle"/>
    <property type="evidence" value="ECO:0007669"/>
    <property type="project" value="UniProtKB-UniRule"/>
</dbReference>
<name>A0A4Z0BI08_9BURK</name>
<evidence type="ECO:0000256" key="4">
    <source>
        <dbReference type="ARBA" id="ARBA00022532"/>
    </source>
</evidence>
<comment type="subunit">
    <text evidence="10">Monomer.</text>
</comment>
<dbReference type="GO" id="GO:0005829">
    <property type="term" value="C:cytosol"/>
    <property type="evidence" value="ECO:0007669"/>
    <property type="project" value="TreeGrafter"/>
</dbReference>
<dbReference type="Pfam" id="PF20658">
    <property type="entry name" value="MSG_insertion"/>
    <property type="match status" value="1"/>
</dbReference>
<gene>
    <name evidence="10" type="primary">glcB</name>
    <name evidence="19" type="ORF">EZ242_16790</name>
</gene>
<dbReference type="EC" id="2.3.3.9" evidence="10 11"/>
<keyword evidence="5 10" id="KW-0808">Transferase</keyword>
<feature type="binding site" evidence="10">
    <location>
        <position position="544"/>
    </location>
    <ligand>
        <name>acetyl-CoA</name>
        <dbReference type="ChEBI" id="CHEBI:57288"/>
    </ligand>
</feature>
<dbReference type="UniPathway" id="UPA00703">
    <property type="reaction ID" value="UER00720"/>
</dbReference>
<comment type="caution">
    <text evidence="10">Lacks conserved residue(s) required for the propagation of feature annotation.</text>
</comment>
<dbReference type="InterPro" id="IPR048356">
    <property type="entry name" value="MS_N"/>
</dbReference>
<accession>A0A4Z0BI08</accession>
<evidence type="ECO:0000256" key="13">
    <source>
        <dbReference type="RuleBase" id="RU003572"/>
    </source>
</evidence>
<evidence type="ECO:0000256" key="8">
    <source>
        <dbReference type="ARBA" id="ARBA00023097"/>
    </source>
</evidence>
<keyword evidence="2 10" id="KW-0329">Glyoxylate bypass</keyword>
<comment type="catalytic activity">
    <reaction evidence="9 10 13">
        <text>glyoxylate + acetyl-CoA + H2O = (S)-malate + CoA + H(+)</text>
        <dbReference type="Rhea" id="RHEA:18181"/>
        <dbReference type="ChEBI" id="CHEBI:15377"/>
        <dbReference type="ChEBI" id="CHEBI:15378"/>
        <dbReference type="ChEBI" id="CHEBI:15589"/>
        <dbReference type="ChEBI" id="CHEBI:36655"/>
        <dbReference type="ChEBI" id="CHEBI:57287"/>
        <dbReference type="ChEBI" id="CHEBI:57288"/>
        <dbReference type="EC" id="2.3.3.9"/>
    </reaction>
</comment>
<evidence type="ECO:0000256" key="2">
    <source>
        <dbReference type="ARBA" id="ARBA00022435"/>
    </source>
</evidence>
<evidence type="ECO:0000259" key="16">
    <source>
        <dbReference type="Pfam" id="PF20656"/>
    </source>
</evidence>
<keyword evidence="8 10" id="KW-0558">Oxidation</keyword>
<dbReference type="InterPro" id="IPR048355">
    <property type="entry name" value="MS_C"/>
</dbReference>
<feature type="domain" description="Malate synthase C-terminal" evidence="18">
    <location>
        <begin position="599"/>
        <end position="689"/>
    </location>
</feature>
<comment type="pathway">
    <text evidence="10 13">Carbohydrate metabolism; glyoxylate cycle; (S)-malate from isocitrate: step 2/2.</text>
</comment>
<feature type="binding site" evidence="10">
    <location>
        <begin position="460"/>
        <end position="463"/>
    </location>
    <ligand>
        <name>glyoxylate</name>
        <dbReference type="ChEBI" id="CHEBI:36655"/>
    </ligand>
</feature>
<feature type="domain" description="Malate synthase TIM barrel" evidence="15">
    <location>
        <begin position="338"/>
        <end position="575"/>
    </location>
</feature>
<organism evidence="19 20">
    <name type="scientific">Ramlibacter rhizophilus</name>
    <dbReference type="NCBI Taxonomy" id="1781167"/>
    <lineage>
        <taxon>Bacteria</taxon>
        <taxon>Pseudomonadati</taxon>
        <taxon>Pseudomonadota</taxon>
        <taxon>Betaproteobacteria</taxon>
        <taxon>Burkholderiales</taxon>
        <taxon>Comamonadaceae</taxon>
        <taxon>Ramlibacter</taxon>
    </lineage>
</organism>
<feature type="binding site" evidence="10">
    <location>
        <position position="341"/>
    </location>
    <ligand>
        <name>glyoxylate</name>
        <dbReference type="ChEBI" id="CHEBI:36655"/>
    </ligand>
</feature>
<feature type="binding site" evidence="10">
    <location>
        <position position="118"/>
    </location>
    <ligand>
        <name>acetyl-CoA</name>
        <dbReference type="ChEBI" id="CHEBI:57288"/>
    </ligand>
</feature>
<dbReference type="InterPro" id="IPR046363">
    <property type="entry name" value="MS_N_TIM-barrel_dom"/>
</dbReference>
<keyword evidence="3 10" id="KW-0963">Cytoplasm</keyword>
<dbReference type="GO" id="GO:0000287">
    <property type="term" value="F:magnesium ion binding"/>
    <property type="evidence" value="ECO:0007669"/>
    <property type="project" value="TreeGrafter"/>
</dbReference>
<evidence type="ECO:0000256" key="6">
    <source>
        <dbReference type="ARBA" id="ARBA00022723"/>
    </source>
</evidence>
<keyword evidence="20" id="KW-1185">Reference proteome</keyword>
<feature type="binding site" evidence="10">
    <location>
        <position position="276"/>
    </location>
    <ligand>
        <name>acetyl-CoA</name>
        <dbReference type="ChEBI" id="CHEBI:57288"/>
    </ligand>
</feature>
<comment type="cofactor">
    <cofactor evidence="1 10">
        <name>Mg(2+)</name>
        <dbReference type="ChEBI" id="CHEBI:18420"/>
    </cofactor>
</comment>
<dbReference type="NCBIfam" id="NF002825">
    <property type="entry name" value="PRK02999.1"/>
    <property type="match status" value="1"/>
</dbReference>
<dbReference type="EMBL" id="SMLL01000006">
    <property type="protein sequence ID" value="TFY98103.1"/>
    <property type="molecule type" value="Genomic_DNA"/>
</dbReference>
<dbReference type="InterPro" id="IPR006253">
    <property type="entry name" value="Malate_synthG"/>
</dbReference>
<keyword evidence="4 10" id="KW-0816">Tricarboxylic acid cycle</keyword>
<feature type="modified residue" description="Cysteine sulfenic acid (-SOH)" evidence="10">
    <location>
        <position position="625"/>
    </location>
</feature>
<dbReference type="InterPro" id="IPR048357">
    <property type="entry name" value="MSG_insertion"/>
</dbReference>
<proteinExistence type="inferred from homology"/>
<evidence type="ECO:0000256" key="14">
    <source>
        <dbReference type="SAM" id="MobiDB-lite"/>
    </source>
</evidence>
<dbReference type="AlphaFoldDB" id="A0A4Z0BI08"/>
<evidence type="ECO:0000313" key="19">
    <source>
        <dbReference type="EMBL" id="TFY98103.1"/>
    </source>
</evidence>
<evidence type="ECO:0000256" key="1">
    <source>
        <dbReference type="ARBA" id="ARBA00001946"/>
    </source>
</evidence>
<dbReference type="GO" id="GO:0006099">
    <property type="term" value="P:tricarboxylic acid cycle"/>
    <property type="evidence" value="ECO:0007669"/>
    <property type="project" value="UniProtKB-KW"/>
</dbReference>
<dbReference type="RefSeq" id="WP_135286336.1">
    <property type="nucleotide sequence ID" value="NZ_SMLL01000006.1"/>
</dbReference>
<dbReference type="OrthoDB" id="9762054at2"/>
<dbReference type="NCBIfam" id="TIGR01345">
    <property type="entry name" value="malate_syn_G"/>
    <property type="match status" value="1"/>
</dbReference>
<dbReference type="SUPFAM" id="SSF51645">
    <property type="entry name" value="Malate synthase G"/>
    <property type="match status" value="1"/>
</dbReference>
<dbReference type="Pfam" id="PF01274">
    <property type="entry name" value="MS_TIM-barrel"/>
    <property type="match status" value="1"/>
</dbReference>
<dbReference type="Proteomes" id="UP000297564">
    <property type="component" value="Unassembled WGS sequence"/>
</dbReference>
<comment type="function">
    <text evidence="10">Involved in the glycolate utilization. Catalyzes the condensation and subsequent hydrolysis of acetyl-coenzyme A (acetyl-CoA) and glyoxylate to form malate and CoA.</text>
</comment>
<evidence type="ECO:0000313" key="20">
    <source>
        <dbReference type="Proteomes" id="UP000297564"/>
    </source>
</evidence>
<feature type="active site" description="Proton donor" evidence="10 12">
    <location>
        <position position="639"/>
    </location>
</feature>
<evidence type="ECO:0000256" key="7">
    <source>
        <dbReference type="ARBA" id="ARBA00022842"/>
    </source>
</evidence>
<dbReference type="PANTHER" id="PTHR42739:SF1">
    <property type="entry name" value="MALATE SYNTHASE G"/>
    <property type="match status" value="1"/>
</dbReference>
<comment type="caution">
    <text evidence="19">The sequence shown here is derived from an EMBL/GenBank/DDBJ whole genome shotgun (WGS) entry which is preliminary data.</text>
</comment>
<evidence type="ECO:0000259" key="17">
    <source>
        <dbReference type="Pfam" id="PF20658"/>
    </source>
</evidence>
<evidence type="ECO:0000256" key="9">
    <source>
        <dbReference type="ARBA" id="ARBA00047918"/>
    </source>
</evidence>
<evidence type="ECO:0000259" key="15">
    <source>
        <dbReference type="Pfam" id="PF01274"/>
    </source>
</evidence>
<protein>
    <recommendedName>
        <fullName evidence="10 11">Malate synthase G</fullName>
        <ecNumber evidence="10 11">2.3.3.9</ecNumber>
    </recommendedName>
</protein>
<dbReference type="Pfam" id="PF20656">
    <property type="entry name" value="MS_N"/>
    <property type="match status" value="1"/>
</dbReference>
<keyword evidence="7 10" id="KW-0460">Magnesium</keyword>
<reference evidence="19 20" key="1">
    <citation type="submission" date="2019-03" db="EMBL/GenBank/DDBJ databases">
        <title>Ramlibacter rhizophilus CCTCC AB2015357, whole genome shotgun sequence.</title>
        <authorList>
            <person name="Zhang X."/>
            <person name="Feng G."/>
            <person name="Zhu H."/>
        </authorList>
    </citation>
    <scope>NUCLEOTIDE SEQUENCE [LARGE SCALE GENOMIC DNA]</scope>
    <source>
        <strain evidence="19 20">CCTCC AB2015357</strain>
    </source>
</reference>